<evidence type="ECO:0000313" key="1">
    <source>
        <dbReference type="EMBL" id="KAA5842506.1"/>
    </source>
</evidence>
<dbReference type="AlphaFoldDB" id="A0AB34C6X1"/>
<name>A0AB34C6X1_9PSED</name>
<sequence length="84" mass="9411">MCLCITGFLPDEANDSSLQYELDVSSEFEQAVMEILGWRSLATEADGELLLSKEQVRQIATVINEVLPDDLDMFIGVEASMLRR</sequence>
<accession>A0AB34C6X1</accession>
<dbReference type="InterPro" id="IPR049810">
    <property type="entry name" value="S6_alt_immun-like"/>
</dbReference>
<dbReference type="Proteomes" id="UP000323924">
    <property type="component" value="Unassembled WGS sequence"/>
</dbReference>
<proteinExistence type="predicted"/>
<organism evidence="1 2">
    <name type="scientific">Pseudomonas chlororaphis</name>
    <dbReference type="NCBI Taxonomy" id="587753"/>
    <lineage>
        <taxon>Bacteria</taxon>
        <taxon>Pseudomonadati</taxon>
        <taxon>Pseudomonadota</taxon>
        <taxon>Gammaproteobacteria</taxon>
        <taxon>Pseudomonadales</taxon>
        <taxon>Pseudomonadaceae</taxon>
        <taxon>Pseudomonas</taxon>
    </lineage>
</organism>
<reference evidence="1 2" key="1">
    <citation type="submission" date="2019-09" db="EMBL/GenBank/DDBJ databases">
        <authorList>
            <person name="Vacheron J."/>
            <person name="Dubost A."/>
            <person name="Prigent-Combaret C."/>
            <person name="Muller D."/>
        </authorList>
    </citation>
    <scope>NUCLEOTIDE SEQUENCE [LARGE SCALE GENOMIC DNA]</scope>
    <source>
        <strain evidence="1 2">JV497</strain>
    </source>
</reference>
<gene>
    <name evidence="1" type="ORF">F2A38_12645</name>
</gene>
<dbReference type="NCBIfam" id="NF040643">
    <property type="entry name" value="S6_alt_immun"/>
    <property type="match status" value="1"/>
</dbReference>
<evidence type="ECO:0000313" key="2">
    <source>
        <dbReference type="Proteomes" id="UP000323924"/>
    </source>
</evidence>
<protein>
    <submittedName>
        <fullName evidence="1">Uncharacterized protein</fullName>
    </submittedName>
</protein>
<comment type="caution">
    <text evidence="1">The sequence shown here is derived from an EMBL/GenBank/DDBJ whole genome shotgun (WGS) entry which is preliminary data.</text>
</comment>
<dbReference type="RefSeq" id="WP_150050700.1">
    <property type="nucleotide sequence ID" value="NZ_VWPC01000010.1"/>
</dbReference>
<dbReference type="EMBL" id="VWPC01000010">
    <property type="protein sequence ID" value="KAA5842506.1"/>
    <property type="molecule type" value="Genomic_DNA"/>
</dbReference>